<dbReference type="RefSeq" id="XP_017986264.1">
    <property type="nucleotide sequence ID" value="XM_018130775.1"/>
</dbReference>
<evidence type="ECO:0000313" key="3">
    <source>
        <dbReference type="EMBL" id="AMD19268.1"/>
    </source>
</evidence>
<reference evidence="3 4" key="1">
    <citation type="submission" date="2016-01" db="EMBL/GenBank/DDBJ databases">
        <title>Genome sequence of the yeast Holleya sinecauda.</title>
        <authorList>
            <person name="Dietrich F.S."/>
        </authorList>
    </citation>
    <scope>NUCLEOTIDE SEQUENCE [LARGE SCALE GENOMIC DNA]</scope>
    <source>
        <strain evidence="3 4">ATCC 58844</strain>
    </source>
</reference>
<gene>
    <name evidence="3" type="ORF">AW171_hschr21090</name>
</gene>
<dbReference type="GeneID" id="28721540"/>
<name>A0A109UXH0_9SACH</name>
<dbReference type="PANTHER" id="PTHR11359">
    <property type="entry name" value="AMP DEAMINASE"/>
    <property type="match status" value="1"/>
</dbReference>
<organism evidence="3 4">
    <name type="scientific">Eremothecium sinecaudum</name>
    <dbReference type="NCBI Taxonomy" id="45286"/>
    <lineage>
        <taxon>Eukaryota</taxon>
        <taxon>Fungi</taxon>
        <taxon>Dikarya</taxon>
        <taxon>Ascomycota</taxon>
        <taxon>Saccharomycotina</taxon>
        <taxon>Saccharomycetes</taxon>
        <taxon>Saccharomycetales</taxon>
        <taxon>Saccharomycetaceae</taxon>
        <taxon>Eremothecium</taxon>
    </lineage>
</organism>
<keyword evidence="4" id="KW-1185">Reference proteome</keyword>
<dbReference type="InterPro" id="IPR032466">
    <property type="entry name" value="Metal_Hydrolase"/>
</dbReference>
<dbReference type="SUPFAM" id="SSF51556">
    <property type="entry name" value="Metallo-dependent hydrolases"/>
    <property type="match status" value="1"/>
</dbReference>
<dbReference type="GO" id="GO:0003876">
    <property type="term" value="F:AMP deaminase activity"/>
    <property type="evidence" value="ECO:0007669"/>
    <property type="project" value="InterPro"/>
</dbReference>
<dbReference type="AlphaFoldDB" id="A0A109UXH0"/>
<evidence type="ECO:0000313" key="4">
    <source>
        <dbReference type="Proteomes" id="UP000243052"/>
    </source>
</evidence>
<dbReference type="EMBL" id="CP014242">
    <property type="protein sequence ID" value="AMD19268.1"/>
    <property type="molecule type" value="Genomic_DNA"/>
</dbReference>
<dbReference type="Proteomes" id="UP000243052">
    <property type="component" value="Chromosome ii"/>
</dbReference>
<evidence type="ECO:0000256" key="1">
    <source>
        <dbReference type="ARBA" id="ARBA00006676"/>
    </source>
</evidence>
<dbReference type="PANTHER" id="PTHR11359:SF7">
    <property type="entry name" value="INACTIVE DEAMINASE YBR284W-RELATED"/>
    <property type="match status" value="1"/>
</dbReference>
<dbReference type="STRING" id="45286.A0A109UXH0"/>
<evidence type="ECO:0000256" key="2">
    <source>
        <dbReference type="SAM" id="MobiDB-lite"/>
    </source>
</evidence>
<dbReference type="GO" id="GO:0032264">
    <property type="term" value="P:IMP salvage"/>
    <property type="evidence" value="ECO:0007669"/>
    <property type="project" value="InterPro"/>
</dbReference>
<dbReference type="Gene3D" id="3.20.20.140">
    <property type="entry name" value="Metal-dependent hydrolases"/>
    <property type="match status" value="2"/>
</dbReference>
<protein>
    <submittedName>
        <fullName evidence="3">HBR367Cp</fullName>
    </submittedName>
</protein>
<feature type="compositionally biased region" description="Polar residues" evidence="2">
    <location>
        <begin position="1"/>
        <end position="14"/>
    </location>
</feature>
<comment type="similarity">
    <text evidence="1">Belongs to the metallo-dependent hydrolases superfamily. Adenosine and AMP deaminases family.</text>
</comment>
<dbReference type="Pfam" id="PF19326">
    <property type="entry name" value="AMP_deaminase"/>
    <property type="match status" value="3"/>
</dbReference>
<dbReference type="OrthoDB" id="1723809at2759"/>
<dbReference type="InterPro" id="IPR006329">
    <property type="entry name" value="AMPD"/>
</dbReference>
<dbReference type="GO" id="GO:0005829">
    <property type="term" value="C:cytosol"/>
    <property type="evidence" value="ECO:0007669"/>
    <property type="project" value="TreeGrafter"/>
</dbReference>
<proteinExistence type="inferred from homology"/>
<accession>A0A109UXH0</accession>
<feature type="region of interest" description="Disordered" evidence="2">
    <location>
        <begin position="1"/>
        <end position="21"/>
    </location>
</feature>
<sequence length="784" mass="92167">MALGSTIESASNNAKPRKEGKAPRIKNLLKLDDLNVIPLKTAYDKQFYEGNLLGESASEIMRVFPLDDLRSLRERFIRQSLQDDGSNLKFDVEKWFLYPTPLPKFWKYNRDLLMSAINTEDTKHNRPSKSETLKAYYLKESDELMEVEVEVDQMESRKPLLYTGKTFNLDVYREKLLKHTTRKVDKTPLAIPEFEEFMRAFRTLTDVATSGEFQNFAYRKLEYLYNKFDLFQHLKSNSEKTENKTVKHRDFYNIRKIDTNMLLSGCVSERQLNEFIWDKLNLEPNRVVYVLKDGHPVTLRSLFNTSSNELDISKRDNTNIGLKAVANEFLDWYQTLGVPRASMVEHEVLGAEAGKGQCNKRHFMFYLIAKTFLDFDNYINGEYFAELIIRYVIENLEQNKYQLAQLSVDFRFERSGAWWSKFAAWVCRWKLVSYSIRWNVRIKRDYPMLYQLGHVKNFGEYLDSVFDPLTDDHAYDNVELQFFLSTVCHLDLVVEPHDEYSSQVIGNIWSKPDKWGARGDNPPVAYYMYYIYQKLAQVNYLRNARSQNTISLRSYYQCDSTKVSQFNDIGITEQLESLLANFLLCHGGLLRADQMWYGAPVPAYLYYLFQIPLVVSPLSPFVMQQIQHKQNVEKRRYHMDLSIPEEAKYTDNPFILMHKVGFRVVLSCNMVLFNNSYTSEPIAEEYSVAASIHLLSAADLSEFVRNSVFASSFEGYYKKHWIGVQLKKTSYMRDSFGLVDIWYDEAPDTREKHNLPRIRRNYRMETLKNEWQCFRLSCPIFPDD</sequence>